<dbReference type="Proteomes" id="UP000324965">
    <property type="component" value="Unassembled WGS sequence"/>
</dbReference>
<organism evidence="1 2">
    <name type="scientific">Streptomyces apricus</name>
    <dbReference type="NCBI Taxonomy" id="1828112"/>
    <lineage>
        <taxon>Bacteria</taxon>
        <taxon>Bacillati</taxon>
        <taxon>Actinomycetota</taxon>
        <taxon>Actinomycetes</taxon>
        <taxon>Kitasatosporales</taxon>
        <taxon>Streptomycetaceae</taxon>
        <taxon>Streptomyces</taxon>
    </lineage>
</organism>
<protein>
    <submittedName>
        <fullName evidence="1">Uncharacterized protein</fullName>
    </submittedName>
</protein>
<keyword evidence="2" id="KW-1185">Reference proteome</keyword>
<evidence type="ECO:0000313" key="2">
    <source>
        <dbReference type="Proteomes" id="UP000324965"/>
    </source>
</evidence>
<proteinExistence type="predicted"/>
<reference evidence="1 2" key="1">
    <citation type="submission" date="2019-05" db="EMBL/GenBank/DDBJ databases">
        <authorList>
            <person name="Hariharan J."/>
            <person name="Choudoir M.J."/>
            <person name="Diebold P."/>
            <person name="Panke-Buisse K."/>
            <person name="Buckley D.H."/>
        </authorList>
    </citation>
    <scope>NUCLEOTIDE SEQUENCE [LARGE SCALE GENOMIC DNA]</scope>
    <source>
        <strain evidence="1 2">SUN51</strain>
    </source>
</reference>
<accession>A0A5B0AQ43</accession>
<sequence length="106" mass="11386">MPTPRLASATAAFYVTQSPFSDPGDLAALYADLPADPRELARTARDLALHRLEGDLFAYAVPEVTTGAVPFGAARRLFTENDGLRTPRTVTTLAPFNGPNRTVLRG</sequence>
<dbReference type="OrthoDB" id="148799at2"/>
<evidence type="ECO:0000313" key="1">
    <source>
        <dbReference type="EMBL" id="KAA0932010.1"/>
    </source>
</evidence>
<gene>
    <name evidence="1" type="ORF">FGF04_24570</name>
</gene>
<dbReference type="EMBL" id="VDFC01000046">
    <property type="protein sequence ID" value="KAA0932010.1"/>
    <property type="molecule type" value="Genomic_DNA"/>
</dbReference>
<name>A0A5B0AQ43_9ACTN</name>
<dbReference type="AlphaFoldDB" id="A0A5B0AQ43"/>
<comment type="caution">
    <text evidence="1">The sequence shown here is derived from an EMBL/GenBank/DDBJ whole genome shotgun (WGS) entry which is preliminary data.</text>
</comment>
<dbReference type="RefSeq" id="WP_149513431.1">
    <property type="nucleotide sequence ID" value="NZ_VDFC01000046.1"/>
</dbReference>